<evidence type="ECO:0000256" key="3">
    <source>
        <dbReference type="ARBA" id="ARBA00024247"/>
    </source>
</evidence>
<dbReference type="EMBL" id="VDFM01000008">
    <property type="protein sequence ID" value="MQS52794.1"/>
    <property type="molecule type" value="Genomic_DNA"/>
</dbReference>
<dbReference type="PANTHER" id="PTHR33359">
    <property type="entry name" value="MOLYBDOPTERIN SYNTHASE SULFUR CARRIER SUBUNIT"/>
    <property type="match status" value="1"/>
</dbReference>
<evidence type="ECO:0000313" key="4">
    <source>
        <dbReference type="EMBL" id="MQS45887.1"/>
    </source>
</evidence>
<dbReference type="AlphaFoldDB" id="A0A5P0ZIB3"/>
<proteinExistence type="inferred from homology"/>
<protein>
    <recommendedName>
        <fullName evidence="3">Molybdopterin synthase sulfur carrier subunit</fullName>
    </recommendedName>
</protein>
<comment type="similarity">
    <text evidence="2">Belongs to the MoaD family.</text>
</comment>
<reference evidence="6 7" key="1">
    <citation type="journal article" date="2019" name="Syst. Appl. Microbiol.">
        <title>Polyphasic characterization of two novel Lactobacillus spp. isolated from blown salami packages: Description of Lactobacillus halodurans sp. nov. and Lactobacillus salsicarnum sp. nov.</title>
        <authorList>
            <person name="Schuster J.A."/>
            <person name="Klingl A."/>
            <person name="Vogel R.F."/>
            <person name="Ehrmann M.A."/>
        </authorList>
    </citation>
    <scope>NUCLEOTIDE SEQUENCE [LARGE SCALE GENOMIC DNA]</scope>
    <source>
        <strain evidence="4 7">TMW 1.2098</strain>
        <strain evidence="5 6">TMW 1.2118</strain>
    </source>
</reference>
<keyword evidence="7" id="KW-1185">Reference proteome</keyword>
<dbReference type="SUPFAM" id="SSF54285">
    <property type="entry name" value="MoaD/ThiS"/>
    <property type="match status" value="1"/>
</dbReference>
<evidence type="ECO:0000256" key="2">
    <source>
        <dbReference type="ARBA" id="ARBA00024200"/>
    </source>
</evidence>
<dbReference type="Proteomes" id="UP000380386">
    <property type="component" value="Unassembled WGS sequence"/>
</dbReference>
<dbReference type="Gene3D" id="3.10.20.30">
    <property type="match status" value="1"/>
</dbReference>
<dbReference type="PANTHER" id="PTHR33359:SF1">
    <property type="entry name" value="MOLYBDOPTERIN SYNTHASE SULFUR CARRIER SUBUNIT"/>
    <property type="match status" value="1"/>
</dbReference>
<organism evidence="5 6">
    <name type="scientific">Companilactobacillus mishanensis</name>
    <dbReference type="NCBI Taxonomy" id="2486008"/>
    <lineage>
        <taxon>Bacteria</taxon>
        <taxon>Bacillati</taxon>
        <taxon>Bacillota</taxon>
        <taxon>Bacilli</taxon>
        <taxon>Lactobacillales</taxon>
        <taxon>Lactobacillaceae</taxon>
        <taxon>Companilactobacillus</taxon>
    </lineage>
</organism>
<dbReference type="Pfam" id="PF02597">
    <property type="entry name" value="ThiS"/>
    <property type="match status" value="1"/>
</dbReference>
<gene>
    <name evidence="5" type="ORF">FHL02_07140</name>
    <name evidence="4" type="ORF">FHL03_10360</name>
</gene>
<accession>A0A5P0ZIB3</accession>
<dbReference type="RefSeq" id="WP_125704194.1">
    <property type="nucleotide sequence ID" value="NZ_JBHTOO010000004.1"/>
</dbReference>
<dbReference type="InterPro" id="IPR016155">
    <property type="entry name" value="Mopterin_synth/thiamin_S_b"/>
</dbReference>
<evidence type="ECO:0000313" key="5">
    <source>
        <dbReference type="EMBL" id="MQS52794.1"/>
    </source>
</evidence>
<dbReference type="CDD" id="cd00754">
    <property type="entry name" value="Ubl_MoaD"/>
    <property type="match status" value="1"/>
</dbReference>
<evidence type="ECO:0000313" key="6">
    <source>
        <dbReference type="Proteomes" id="UP000380386"/>
    </source>
</evidence>
<dbReference type="InterPro" id="IPR044672">
    <property type="entry name" value="MOCS2A"/>
</dbReference>
<dbReference type="GO" id="GO:0006777">
    <property type="term" value="P:Mo-molybdopterin cofactor biosynthetic process"/>
    <property type="evidence" value="ECO:0007669"/>
    <property type="project" value="InterPro"/>
</dbReference>
<dbReference type="OrthoDB" id="598356at2"/>
<sequence length="79" mass="8713">MKVKLFSVLAEKIGPTIELDLPQVFKSSEVLDQIKEKHPDYADVLNQSLVAVNEEYTNEEDISLDSVDEIAIIPPVSGG</sequence>
<name>A0A5P0ZIB3_9LACO</name>
<evidence type="ECO:0000256" key="1">
    <source>
        <dbReference type="ARBA" id="ARBA00022741"/>
    </source>
</evidence>
<reference evidence="4" key="2">
    <citation type="submission" date="2019-05" db="EMBL/GenBank/DDBJ databases">
        <authorList>
            <person name="Schuster J.A."/>
            <person name="Ehrmann M.A."/>
        </authorList>
    </citation>
    <scope>NUCLEOTIDE SEQUENCE</scope>
    <source>
        <strain evidence="4">TMW 1.2098</strain>
    </source>
</reference>
<dbReference type="Proteomes" id="UP000436655">
    <property type="component" value="Unassembled WGS sequence"/>
</dbReference>
<dbReference type="GO" id="GO:1990133">
    <property type="term" value="C:molybdopterin adenylyltransferase complex"/>
    <property type="evidence" value="ECO:0007669"/>
    <property type="project" value="TreeGrafter"/>
</dbReference>
<dbReference type="InterPro" id="IPR003749">
    <property type="entry name" value="ThiS/MoaD-like"/>
</dbReference>
<dbReference type="InterPro" id="IPR012675">
    <property type="entry name" value="Beta-grasp_dom_sf"/>
</dbReference>
<evidence type="ECO:0000313" key="7">
    <source>
        <dbReference type="Proteomes" id="UP000436655"/>
    </source>
</evidence>
<dbReference type="UniPathway" id="UPA00344"/>
<dbReference type="EMBL" id="VDFN01000012">
    <property type="protein sequence ID" value="MQS45887.1"/>
    <property type="molecule type" value="Genomic_DNA"/>
</dbReference>
<comment type="caution">
    <text evidence="5">The sequence shown here is derived from an EMBL/GenBank/DDBJ whole genome shotgun (WGS) entry which is preliminary data.</text>
</comment>
<keyword evidence="1" id="KW-0547">Nucleotide-binding</keyword>
<dbReference type="GO" id="GO:0000166">
    <property type="term" value="F:nucleotide binding"/>
    <property type="evidence" value="ECO:0007669"/>
    <property type="project" value="UniProtKB-KW"/>
</dbReference>